<sequence length="109" mass="12587">MENYIYRRWFQPYRTEVNVSHVPFLCRFIKPFGLPRGMAEPSSIVVDRLVRFNNTPYLPQTLPTRNAGIGAETKKLEEYIFVKTTLEMSDRMNADGFSASTARPAQKLP</sequence>
<gene>
    <name evidence="1" type="ORF">B0T16DRAFT_453349</name>
</gene>
<organism evidence="1 2">
    <name type="scientific">Cercophora newfieldiana</name>
    <dbReference type="NCBI Taxonomy" id="92897"/>
    <lineage>
        <taxon>Eukaryota</taxon>
        <taxon>Fungi</taxon>
        <taxon>Dikarya</taxon>
        <taxon>Ascomycota</taxon>
        <taxon>Pezizomycotina</taxon>
        <taxon>Sordariomycetes</taxon>
        <taxon>Sordariomycetidae</taxon>
        <taxon>Sordariales</taxon>
        <taxon>Lasiosphaeriaceae</taxon>
        <taxon>Cercophora</taxon>
    </lineage>
</organism>
<dbReference type="AlphaFoldDB" id="A0AA40D2K5"/>
<comment type="caution">
    <text evidence="1">The sequence shown here is derived from an EMBL/GenBank/DDBJ whole genome shotgun (WGS) entry which is preliminary data.</text>
</comment>
<protein>
    <submittedName>
        <fullName evidence="1">Uncharacterized protein</fullName>
    </submittedName>
</protein>
<evidence type="ECO:0000313" key="1">
    <source>
        <dbReference type="EMBL" id="KAK0657934.1"/>
    </source>
</evidence>
<dbReference type="EMBL" id="JAULSV010000001">
    <property type="protein sequence ID" value="KAK0657934.1"/>
    <property type="molecule type" value="Genomic_DNA"/>
</dbReference>
<dbReference type="Proteomes" id="UP001174936">
    <property type="component" value="Unassembled WGS sequence"/>
</dbReference>
<name>A0AA40D2K5_9PEZI</name>
<proteinExistence type="predicted"/>
<reference evidence="1" key="1">
    <citation type="submission" date="2023-06" db="EMBL/GenBank/DDBJ databases">
        <title>Genome-scale phylogeny and comparative genomics of the fungal order Sordariales.</title>
        <authorList>
            <consortium name="Lawrence Berkeley National Laboratory"/>
            <person name="Hensen N."/>
            <person name="Bonometti L."/>
            <person name="Westerberg I."/>
            <person name="Brannstrom I.O."/>
            <person name="Guillou S."/>
            <person name="Cros-Aarteil S."/>
            <person name="Calhoun S."/>
            <person name="Haridas S."/>
            <person name="Kuo A."/>
            <person name="Mondo S."/>
            <person name="Pangilinan J."/>
            <person name="Riley R."/>
            <person name="Labutti K."/>
            <person name="Andreopoulos B."/>
            <person name="Lipzen A."/>
            <person name="Chen C."/>
            <person name="Yanf M."/>
            <person name="Daum C."/>
            <person name="Ng V."/>
            <person name="Clum A."/>
            <person name="Steindorff A."/>
            <person name="Ohm R."/>
            <person name="Martin F."/>
            <person name="Silar P."/>
            <person name="Natvig D."/>
            <person name="Lalanne C."/>
            <person name="Gautier V."/>
            <person name="Ament-Velasquez S.L."/>
            <person name="Kruys A."/>
            <person name="Hutchinson M.I."/>
            <person name="Powell A.J."/>
            <person name="Barry K."/>
            <person name="Miller A.N."/>
            <person name="Grigoriev I.V."/>
            <person name="Debuchy R."/>
            <person name="Gladieux P."/>
            <person name="Thoren M.H."/>
            <person name="Johannesson H."/>
        </authorList>
    </citation>
    <scope>NUCLEOTIDE SEQUENCE</scope>
    <source>
        <strain evidence="1">SMH2532-1</strain>
    </source>
</reference>
<keyword evidence="2" id="KW-1185">Reference proteome</keyword>
<accession>A0AA40D2K5</accession>
<evidence type="ECO:0000313" key="2">
    <source>
        <dbReference type="Proteomes" id="UP001174936"/>
    </source>
</evidence>